<reference evidence="6 7" key="1">
    <citation type="submission" date="2020-02" db="EMBL/GenBank/DDBJ databases">
        <title>Characterization of phylogenetic diversity of novel bifidobacterial species isolated in Czech ZOOs.</title>
        <authorList>
            <person name="Lugli G.A."/>
            <person name="Vera N.B."/>
            <person name="Ventura M."/>
        </authorList>
    </citation>
    <scope>NUCLEOTIDE SEQUENCE [LARGE SCALE GENOMIC DNA]</scope>
    <source>
        <strain evidence="6 7">DSM 109963</strain>
    </source>
</reference>
<keyword evidence="4" id="KW-1133">Transmembrane helix</keyword>
<dbReference type="Pfam" id="PF13144">
    <property type="entry name" value="ChapFlgA"/>
    <property type="match status" value="1"/>
</dbReference>
<keyword evidence="2" id="KW-0732">Signal</keyword>
<dbReference type="SMART" id="SM00858">
    <property type="entry name" value="SAF"/>
    <property type="match status" value="1"/>
</dbReference>
<dbReference type="EMBL" id="JAAIIJ010000013">
    <property type="protein sequence ID" value="NMN02074.1"/>
    <property type="molecule type" value="Genomic_DNA"/>
</dbReference>
<proteinExistence type="predicted"/>
<dbReference type="CDD" id="cd11614">
    <property type="entry name" value="SAF_CpaB_FlgA_like"/>
    <property type="match status" value="1"/>
</dbReference>
<dbReference type="InterPro" id="IPR013974">
    <property type="entry name" value="SAF"/>
</dbReference>
<evidence type="ECO:0000256" key="4">
    <source>
        <dbReference type="SAM" id="Phobius"/>
    </source>
</evidence>
<name>A0ABX1SW66_9BIFI</name>
<dbReference type="InterPro" id="IPR039246">
    <property type="entry name" value="Flagellar_FlgA"/>
</dbReference>
<protein>
    <submittedName>
        <fullName evidence="6">SAF domain-containing protein</fullName>
    </submittedName>
</protein>
<keyword evidence="7" id="KW-1185">Reference proteome</keyword>
<evidence type="ECO:0000259" key="5">
    <source>
        <dbReference type="SMART" id="SM00858"/>
    </source>
</evidence>
<dbReference type="InterPro" id="IPR017585">
    <property type="entry name" value="SAF_FlgA"/>
</dbReference>
<keyword evidence="4" id="KW-0472">Membrane</keyword>
<feature type="domain" description="SAF" evidence="5">
    <location>
        <begin position="52"/>
        <end position="114"/>
    </location>
</feature>
<evidence type="ECO:0000313" key="6">
    <source>
        <dbReference type="EMBL" id="NMN02074.1"/>
    </source>
</evidence>
<dbReference type="PANTHER" id="PTHR36307">
    <property type="entry name" value="FLAGELLA BASAL BODY P-RING FORMATION PROTEIN FLGA"/>
    <property type="match status" value="1"/>
</dbReference>
<organism evidence="6 7">
    <name type="scientific">Bifidobacterium panos</name>
    <dbReference type="NCBI Taxonomy" id="2675321"/>
    <lineage>
        <taxon>Bacteria</taxon>
        <taxon>Bacillati</taxon>
        <taxon>Actinomycetota</taxon>
        <taxon>Actinomycetes</taxon>
        <taxon>Bifidobacteriales</taxon>
        <taxon>Bifidobacteriaceae</taxon>
        <taxon>Bifidobacterium</taxon>
    </lineage>
</organism>
<keyword evidence="4" id="KW-0812">Transmembrane</keyword>
<sequence length="204" mass="20962">MKKISLPWAQLASPTLAGRRQRARLGRIGVAVFACLSVLVTLSVLTSSQRTTTVIVAAHAIKRGATIRAQDVAAMEVPSSAITRDALRSSEEAAGKIAQIDIDANQPLFPTNARDAPVVPSGHTVLDVTVANGVTALRVGDTVSLMSSVGCEEMSGVCTLADTALVMGATDDDSGAHLSVALAPDAALKVMEAAELGAIIAVHQ</sequence>
<feature type="transmembrane region" description="Helical" evidence="4">
    <location>
        <begin position="27"/>
        <end position="45"/>
    </location>
</feature>
<evidence type="ECO:0000256" key="3">
    <source>
        <dbReference type="ARBA" id="ARBA00022764"/>
    </source>
</evidence>
<comment type="caution">
    <text evidence="6">The sequence shown here is derived from an EMBL/GenBank/DDBJ whole genome shotgun (WGS) entry which is preliminary data.</text>
</comment>
<dbReference type="PANTHER" id="PTHR36307:SF1">
    <property type="entry name" value="FLAGELLA BASAL BODY P-RING FORMATION PROTEIN FLGA"/>
    <property type="match status" value="1"/>
</dbReference>
<dbReference type="Gene3D" id="3.90.1210.10">
    <property type="entry name" value="Antifreeze-like/N-acetylneuraminic acid synthase C-terminal domain"/>
    <property type="match status" value="1"/>
</dbReference>
<comment type="subcellular location">
    <subcellularLocation>
        <location evidence="1">Periplasm</location>
    </subcellularLocation>
</comment>
<evidence type="ECO:0000313" key="7">
    <source>
        <dbReference type="Proteomes" id="UP000553756"/>
    </source>
</evidence>
<dbReference type="Proteomes" id="UP000553756">
    <property type="component" value="Unassembled WGS sequence"/>
</dbReference>
<keyword evidence="3" id="KW-0574">Periplasm</keyword>
<gene>
    <name evidence="6" type="ORF">G1C94_0696</name>
</gene>
<evidence type="ECO:0000256" key="1">
    <source>
        <dbReference type="ARBA" id="ARBA00004418"/>
    </source>
</evidence>
<dbReference type="RefSeq" id="WP_172144794.1">
    <property type="nucleotide sequence ID" value="NZ_JAAIIJ010000013.1"/>
</dbReference>
<evidence type="ECO:0000256" key="2">
    <source>
        <dbReference type="ARBA" id="ARBA00022729"/>
    </source>
</evidence>
<accession>A0ABX1SW66</accession>